<dbReference type="Proteomes" id="UP000092154">
    <property type="component" value="Unassembled WGS sequence"/>
</dbReference>
<dbReference type="InParanoid" id="A0A1B7MNY7"/>
<name>A0A1B7MNY7_9AGAM</name>
<dbReference type="InterPro" id="IPR050568">
    <property type="entry name" value="Transcr_DNA_Rep_Reg"/>
</dbReference>
<evidence type="ECO:0000313" key="6">
    <source>
        <dbReference type="Proteomes" id="UP000092154"/>
    </source>
</evidence>
<dbReference type="AlphaFoldDB" id="A0A1B7MNY7"/>
<accession>A0A1B7MNY7</accession>
<keyword evidence="2" id="KW-0539">Nucleus</keyword>
<evidence type="ECO:0000313" key="5">
    <source>
        <dbReference type="EMBL" id="OAX34296.1"/>
    </source>
</evidence>
<dbReference type="InterPro" id="IPR009072">
    <property type="entry name" value="Histone-fold"/>
</dbReference>
<evidence type="ECO:0000256" key="1">
    <source>
        <dbReference type="ARBA" id="ARBA00004123"/>
    </source>
</evidence>
<dbReference type="GO" id="GO:0046982">
    <property type="term" value="F:protein heterodimerization activity"/>
    <property type="evidence" value="ECO:0007669"/>
    <property type="project" value="InterPro"/>
</dbReference>
<dbReference type="STRING" id="1314800.A0A1B7MNY7"/>
<dbReference type="Gene3D" id="1.10.20.10">
    <property type="entry name" value="Histone, subunit A"/>
    <property type="match status" value="1"/>
</dbReference>
<feature type="region of interest" description="Disordered" evidence="3">
    <location>
        <begin position="1"/>
        <end position="20"/>
    </location>
</feature>
<keyword evidence="6" id="KW-1185">Reference proteome</keyword>
<gene>
    <name evidence="5" type="ORF">K503DRAFT_699010</name>
</gene>
<evidence type="ECO:0000259" key="4">
    <source>
        <dbReference type="Pfam" id="PF00808"/>
    </source>
</evidence>
<feature type="domain" description="Transcription factor CBF/NF-Y/archaeal histone" evidence="4">
    <location>
        <begin position="27"/>
        <end position="89"/>
    </location>
</feature>
<dbReference type="FunCoup" id="A0A1B7MNY7">
    <property type="interactions" value="452"/>
</dbReference>
<dbReference type="SUPFAM" id="SSF47113">
    <property type="entry name" value="Histone-fold"/>
    <property type="match status" value="1"/>
</dbReference>
<dbReference type="GO" id="GO:0006261">
    <property type="term" value="P:DNA-templated DNA replication"/>
    <property type="evidence" value="ECO:0007669"/>
    <property type="project" value="TreeGrafter"/>
</dbReference>
<dbReference type="PANTHER" id="PTHR10252:SF54">
    <property type="entry name" value="CHROMATIN ACCESSIBILITY COMPLEX PROTEIN 1"/>
    <property type="match status" value="1"/>
</dbReference>
<dbReference type="EMBL" id="KV448631">
    <property type="protein sequence ID" value="OAX34296.1"/>
    <property type="molecule type" value="Genomic_DNA"/>
</dbReference>
<organism evidence="5 6">
    <name type="scientific">Rhizopogon vinicolor AM-OR11-026</name>
    <dbReference type="NCBI Taxonomy" id="1314800"/>
    <lineage>
        <taxon>Eukaryota</taxon>
        <taxon>Fungi</taxon>
        <taxon>Dikarya</taxon>
        <taxon>Basidiomycota</taxon>
        <taxon>Agaricomycotina</taxon>
        <taxon>Agaricomycetes</taxon>
        <taxon>Agaricomycetidae</taxon>
        <taxon>Boletales</taxon>
        <taxon>Suillineae</taxon>
        <taxon>Rhizopogonaceae</taxon>
        <taxon>Rhizopogon</taxon>
    </lineage>
</organism>
<dbReference type="OrthoDB" id="636685at2759"/>
<comment type="subcellular location">
    <subcellularLocation>
        <location evidence="1">Nucleus</location>
    </subcellularLocation>
</comment>
<proteinExistence type="predicted"/>
<reference evidence="5 6" key="1">
    <citation type="submission" date="2016-06" db="EMBL/GenBank/DDBJ databases">
        <title>Comparative genomics of the ectomycorrhizal sister species Rhizopogon vinicolor and Rhizopogon vesiculosus (Basidiomycota: Boletales) reveals a divergence of the mating type B locus.</title>
        <authorList>
            <consortium name="DOE Joint Genome Institute"/>
            <person name="Mujic A.B."/>
            <person name="Kuo A."/>
            <person name="Tritt A."/>
            <person name="Lipzen A."/>
            <person name="Chen C."/>
            <person name="Johnson J."/>
            <person name="Sharma A."/>
            <person name="Barry K."/>
            <person name="Grigoriev I.V."/>
            <person name="Spatafora J.W."/>
        </authorList>
    </citation>
    <scope>NUCLEOTIDE SEQUENCE [LARGE SCALE GENOMIC DNA]</scope>
    <source>
        <strain evidence="5 6">AM-OR11-026</strain>
    </source>
</reference>
<dbReference type="Pfam" id="PF00808">
    <property type="entry name" value="CBFD_NFYB_HMF"/>
    <property type="match status" value="1"/>
</dbReference>
<evidence type="ECO:0000256" key="3">
    <source>
        <dbReference type="SAM" id="MobiDB-lite"/>
    </source>
</evidence>
<protein>
    <recommendedName>
        <fullName evidence="4">Transcription factor CBF/NF-Y/archaeal histone domain-containing protein</fullName>
    </recommendedName>
</protein>
<dbReference type="PANTHER" id="PTHR10252">
    <property type="entry name" value="HISTONE-LIKE TRANSCRIPTION FACTOR CCAAT-RELATED"/>
    <property type="match status" value="1"/>
</dbReference>
<dbReference type="InterPro" id="IPR003958">
    <property type="entry name" value="CBFA_NFYB_domain"/>
</dbReference>
<sequence>MNTSAQTKKRKDKEPVQRERELGKSLLPFSRVQKIIKADKELPIIARDATFLISLATEEFIRRLSEACQKLAEREKRTTVQQKDVASVVRRAEEFMFLEEIISFQRTEPPQKRKPKALQNVENQGESTMLDRFVTRAEESQDLDNPLPAEIVMDEDGAMYAA</sequence>
<evidence type="ECO:0000256" key="2">
    <source>
        <dbReference type="ARBA" id="ARBA00023242"/>
    </source>
</evidence>
<dbReference type="CDD" id="cd23645">
    <property type="entry name" value="HFD_Dpb3-like"/>
    <property type="match status" value="1"/>
</dbReference>
<dbReference type="GO" id="GO:0008623">
    <property type="term" value="C:CHRAC"/>
    <property type="evidence" value="ECO:0007669"/>
    <property type="project" value="TreeGrafter"/>
</dbReference>